<dbReference type="AlphaFoldDB" id="A0A9Q4Q171"/>
<comment type="caution">
    <text evidence="2">The sequence shown here is derived from an EMBL/GenBank/DDBJ whole genome shotgun (WGS) entry which is preliminary data.</text>
</comment>
<organism evidence="2 3">
    <name type="scientific">Natrinema salsiterrestre</name>
    <dbReference type="NCBI Taxonomy" id="2950540"/>
    <lineage>
        <taxon>Archaea</taxon>
        <taxon>Methanobacteriati</taxon>
        <taxon>Methanobacteriota</taxon>
        <taxon>Stenosarchaea group</taxon>
        <taxon>Halobacteria</taxon>
        <taxon>Halobacteriales</taxon>
        <taxon>Natrialbaceae</taxon>
        <taxon>Natrinema</taxon>
    </lineage>
</organism>
<dbReference type="Pfam" id="PF24368">
    <property type="entry name" value="DUF7524"/>
    <property type="match status" value="1"/>
</dbReference>
<evidence type="ECO:0000256" key="1">
    <source>
        <dbReference type="SAM" id="Phobius"/>
    </source>
</evidence>
<protein>
    <submittedName>
        <fullName evidence="2">Uncharacterized protein</fullName>
    </submittedName>
</protein>
<sequence>MPGTEVTVHVNRGTATPLEATSDALETSDSFALLLEGHETPAHVHCRLAGDLEGVASIGETNYYVEPDSVTAVPVTVTTDGLDRPVDGDLEVVTGYGSESISIAVTAVPGPPNVDVDESLAEPARSEPDPTTLERLIGPVATAGGFDPGTLVVLALGLVAIGIATVTTATIGGPIATAGLGVVAGGVLVALVLLLR</sequence>
<keyword evidence="1" id="KW-0472">Membrane</keyword>
<gene>
    <name evidence="2" type="ORF">NDI89_06105</name>
</gene>
<keyword evidence="1" id="KW-1133">Transmembrane helix</keyword>
<keyword evidence="3" id="KW-1185">Reference proteome</keyword>
<dbReference type="EMBL" id="JAMQOT010000002">
    <property type="protein sequence ID" value="MDF9745156.1"/>
    <property type="molecule type" value="Genomic_DNA"/>
</dbReference>
<feature type="transmembrane region" description="Helical" evidence="1">
    <location>
        <begin position="151"/>
        <end position="169"/>
    </location>
</feature>
<dbReference type="InterPro" id="IPR055946">
    <property type="entry name" value="DUF7524"/>
</dbReference>
<proteinExistence type="predicted"/>
<dbReference type="Proteomes" id="UP001154061">
    <property type="component" value="Unassembled WGS sequence"/>
</dbReference>
<reference evidence="2" key="1">
    <citation type="submission" date="2022-06" db="EMBL/GenBank/DDBJ databases">
        <title>Natrinema sp. a new haloarchaeum isolate from saline soil.</title>
        <authorList>
            <person name="Strakova D."/>
            <person name="Galisteo C."/>
            <person name="Sanchez-Porro C."/>
            <person name="Ventosa A."/>
        </authorList>
    </citation>
    <scope>NUCLEOTIDE SEQUENCE</scope>
    <source>
        <strain evidence="2">S1CR25-10</strain>
    </source>
</reference>
<dbReference type="RefSeq" id="WP_277520630.1">
    <property type="nucleotide sequence ID" value="NZ_JAMQOT010000002.1"/>
</dbReference>
<evidence type="ECO:0000313" key="2">
    <source>
        <dbReference type="EMBL" id="MDF9745156.1"/>
    </source>
</evidence>
<name>A0A9Q4Q171_9EURY</name>
<feature type="transmembrane region" description="Helical" evidence="1">
    <location>
        <begin position="175"/>
        <end position="195"/>
    </location>
</feature>
<accession>A0A9Q4Q171</accession>
<keyword evidence="1" id="KW-0812">Transmembrane</keyword>
<evidence type="ECO:0000313" key="3">
    <source>
        <dbReference type="Proteomes" id="UP001154061"/>
    </source>
</evidence>